<dbReference type="Proteomes" id="UP001367508">
    <property type="component" value="Unassembled WGS sequence"/>
</dbReference>
<comment type="caution">
    <text evidence="2">The sequence shown here is derived from an EMBL/GenBank/DDBJ whole genome shotgun (WGS) entry which is preliminary data.</text>
</comment>
<gene>
    <name evidence="2" type="ORF">VNO77_43550</name>
</gene>
<evidence type="ECO:0000313" key="3">
    <source>
        <dbReference type="Proteomes" id="UP001367508"/>
    </source>
</evidence>
<feature type="region of interest" description="Disordered" evidence="1">
    <location>
        <begin position="1"/>
        <end position="22"/>
    </location>
</feature>
<keyword evidence="3" id="KW-1185">Reference proteome</keyword>
<evidence type="ECO:0000256" key="1">
    <source>
        <dbReference type="SAM" id="MobiDB-lite"/>
    </source>
</evidence>
<organism evidence="2 3">
    <name type="scientific">Canavalia gladiata</name>
    <name type="common">Sword bean</name>
    <name type="synonym">Dolichos gladiatus</name>
    <dbReference type="NCBI Taxonomy" id="3824"/>
    <lineage>
        <taxon>Eukaryota</taxon>
        <taxon>Viridiplantae</taxon>
        <taxon>Streptophyta</taxon>
        <taxon>Embryophyta</taxon>
        <taxon>Tracheophyta</taxon>
        <taxon>Spermatophyta</taxon>
        <taxon>Magnoliopsida</taxon>
        <taxon>eudicotyledons</taxon>
        <taxon>Gunneridae</taxon>
        <taxon>Pentapetalae</taxon>
        <taxon>rosids</taxon>
        <taxon>fabids</taxon>
        <taxon>Fabales</taxon>
        <taxon>Fabaceae</taxon>
        <taxon>Papilionoideae</taxon>
        <taxon>50 kb inversion clade</taxon>
        <taxon>NPAAA clade</taxon>
        <taxon>indigoferoid/millettioid clade</taxon>
        <taxon>Phaseoleae</taxon>
        <taxon>Canavalia</taxon>
    </lineage>
</organism>
<reference evidence="2 3" key="1">
    <citation type="submission" date="2024-01" db="EMBL/GenBank/DDBJ databases">
        <title>The genomes of 5 underutilized Papilionoideae crops provide insights into root nodulation and disease resistanc.</title>
        <authorList>
            <person name="Jiang F."/>
        </authorList>
    </citation>
    <scope>NUCLEOTIDE SEQUENCE [LARGE SCALE GENOMIC DNA]</scope>
    <source>
        <strain evidence="2">LVBAO_FW01</strain>
        <tissue evidence="2">Leaves</tissue>
    </source>
</reference>
<sequence>MRNQKTLPNPTPLVSQKTKAETNTVMSSQTSPQIWIPQRTCLRTDKGIDHIALHAIKYKPYVLLLKPFHRLCTKDMQRLENNNHNVRVSIRVIALDVSSVCVRQCWLSFLGTSSLTVTTLKYFNFCCD</sequence>
<dbReference type="EMBL" id="JAYMYQ010000011">
    <property type="protein sequence ID" value="KAK7305643.1"/>
    <property type="molecule type" value="Genomic_DNA"/>
</dbReference>
<accession>A0AAN9PQ52</accession>
<evidence type="ECO:0000313" key="2">
    <source>
        <dbReference type="EMBL" id="KAK7305643.1"/>
    </source>
</evidence>
<dbReference type="AlphaFoldDB" id="A0AAN9PQ52"/>
<proteinExistence type="predicted"/>
<name>A0AAN9PQ52_CANGL</name>
<protein>
    <submittedName>
        <fullName evidence="2">Uncharacterized protein</fullName>
    </submittedName>
</protein>